<organism evidence="1">
    <name type="scientific">Ixodes ricinus</name>
    <name type="common">Common tick</name>
    <name type="synonym">Acarus ricinus</name>
    <dbReference type="NCBI Taxonomy" id="34613"/>
    <lineage>
        <taxon>Eukaryota</taxon>
        <taxon>Metazoa</taxon>
        <taxon>Ecdysozoa</taxon>
        <taxon>Arthropoda</taxon>
        <taxon>Chelicerata</taxon>
        <taxon>Arachnida</taxon>
        <taxon>Acari</taxon>
        <taxon>Parasitiformes</taxon>
        <taxon>Ixodida</taxon>
        <taxon>Ixodoidea</taxon>
        <taxon>Ixodidae</taxon>
        <taxon>Ixodinae</taxon>
        <taxon>Ixodes</taxon>
    </lineage>
</organism>
<dbReference type="AlphaFoldDB" id="A0A6B0UU83"/>
<proteinExistence type="predicted"/>
<accession>A0A6B0UU83</accession>
<name>A0A6B0UU83_IXORI</name>
<sequence length="138" mass="15552">MAPSLFPNFVPLAAVWRSSCFFVSFLVFETVCRKPSLKGAMGRAGVRKKSAEGCAASSLPKLVILKRHSTVECAYCPPVPEYHGTTRCLTRELWRGSHYYYHDAERFFISRGTATIVQTREQTLGGKQLLESSVLFWQ</sequence>
<reference evidence="1" key="1">
    <citation type="submission" date="2019-12" db="EMBL/GenBank/DDBJ databases">
        <title>An insight into the sialome of adult female Ixodes ricinus ticks feeding for 6 days.</title>
        <authorList>
            <person name="Perner J."/>
            <person name="Ribeiro J.M.C."/>
        </authorList>
    </citation>
    <scope>NUCLEOTIDE SEQUENCE</scope>
    <source>
        <strain evidence="1">Semi-engorged</strain>
        <tissue evidence="1">Salivary glands</tissue>
    </source>
</reference>
<evidence type="ECO:0000313" key="1">
    <source>
        <dbReference type="EMBL" id="MXU92838.1"/>
    </source>
</evidence>
<dbReference type="EMBL" id="GIFC01010755">
    <property type="protein sequence ID" value="MXU92838.1"/>
    <property type="molecule type" value="Transcribed_RNA"/>
</dbReference>
<protein>
    <submittedName>
        <fullName evidence="1">Uncharacterized protein</fullName>
    </submittedName>
</protein>